<feature type="domain" description="THAP-type" evidence="6">
    <location>
        <begin position="106"/>
        <end position="191"/>
    </location>
</feature>
<evidence type="ECO:0000256" key="5">
    <source>
        <dbReference type="PROSITE-ProRule" id="PRU00309"/>
    </source>
</evidence>
<dbReference type="SMART" id="SM00980">
    <property type="entry name" value="THAP"/>
    <property type="match status" value="1"/>
</dbReference>
<dbReference type="PROSITE" id="PS50950">
    <property type="entry name" value="ZF_THAP"/>
    <property type="match status" value="1"/>
</dbReference>
<protein>
    <recommendedName>
        <fullName evidence="6">THAP-type domain-containing protein</fullName>
    </recommendedName>
</protein>
<keyword evidence="2 5" id="KW-0863">Zinc-finger</keyword>
<comment type="caution">
    <text evidence="7">The sequence shown here is derived from an EMBL/GenBank/DDBJ whole genome shotgun (WGS) entry which is preliminary data.</text>
</comment>
<organism evidence="7 8">
    <name type="scientific">Gryllus longicercus</name>
    <dbReference type="NCBI Taxonomy" id="2509291"/>
    <lineage>
        <taxon>Eukaryota</taxon>
        <taxon>Metazoa</taxon>
        <taxon>Ecdysozoa</taxon>
        <taxon>Arthropoda</taxon>
        <taxon>Hexapoda</taxon>
        <taxon>Insecta</taxon>
        <taxon>Pterygota</taxon>
        <taxon>Neoptera</taxon>
        <taxon>Polyneoptera</taxon>
        <taxon>Orthoptera</taxon>
        <taxon>Ensifera</taxon>
        <taxon>Gryllidea</taxon>
        <taxon>Grylloidea</taxon>
        <taxon>Gryllidae</taxon>
        <taxon>Gryllinae</taxon>
        <taxon>Gryllus</taxon>
    </lineage>
</organism>
<evidence type="ECO:0000256" key="1">
    <source>
        <dbReference type="ARBA" id="ARBA00022723"/>
    </source>
</evidence>
<dbReference type="GO" id="GO:0008270">
    <property type="term" value="F:zinc ion binding"/>
    <property type="evidence" value="ECO:0007669"/>
    <property type="project" value="UniProtKB-KW"/>
</dbReference>
<dbReference type="EMBL" id="JAZDUA010000233">
    <property type="protein sequence ID" value="KAK7863341.1"/>
    <property type="molecule type" value="Genomic_DNA"/>
</dbReference>
<accession>A0AAN9Z3M0</accession>
<dbReference type="GO" id="GO:0003677">
    <property type="term" value="F:DNA binding"/>
    <property type="evidence" value="ECO:0007669"/>
    <property type="project" value="UniProtKB-UniRule"/>
</dbReference>
<evidence type="ECO:0000256" key="4">
    <source>
        <dbReference type="ARBA" id="ARBA00023125"/>
    </source>
</evidence>
<keyword evidence="1" id="KW-0479">Metal-binding</keyword>
<dbReference type="Proteomes" id="UP001378592">
    <property type="component" value="Unassembled WGS sequence"/>
</dbReference>
<evidence type="ECO:0000313" key="8">
    <source>
        <dbReference type="Proteomes" id="UP001378592"/>
    </source>
</evidence>
<evidence type="ECO:0000256" key="3">
    <source>
        <dbReference type="ARBA" id="ARBA00022833"/>
    </source>
</evidence>
<dbReference type="Pfam" id="PF05485">
    <property type="entry name" value="THAP"/>
    <property type="match status" value="1"/>
</dbReference>
<gene>
    <name evidence="7" type="ORF">R5R35_009696</name>
</gene>
<keyword evidence="4 5" id="KW-0238">DNA-binding</keyword>
<evidence type="ECO:0000259" key="6">
    <source>
        <dbReference type="PROSITE" id="PS50950"/>
    </source>
</evidence>
<reference evidence="7 8" key="1">
    <citation type="submission" date="2024-03" db="EMBL/GenBank/DDBJ databases">
        <title>The genome assembly and annotation of the cricket Gryllus longicercus Weissman &amp; Gray.</title>
        <authorList>
            <person name="Szrajer S."/>
            <person name="Gray D."/>
            <person name="Ylla G."/>
        </authorList>
    </citation>
    <scope>NUCLEOTIDE SEQUENCE [LARGE SCALE GENOMIC DNA]</scope>
    <source>
        <strain evidence="7">DAG 2021-001</strain>
        <tissue evidence="7">Whole body minus gut</tissue>
    </source>
</reference>
<evidence type="ECO:0000256" key="2">
    <source>
        <dbReference type="ARBA" id="ARBA00022771"/>
    </source>
</evidence>
<keyword evidence="3" id="KW-0862">Zinc</keyword>
<keyword evidence="8" id="KW-1185">Reference proteome</keyword>
<dbReference type="InterPro" id="IPR006612">
    <property type="entry name" value="THAP_Znf"/>
</dbReference>
<sequence>MWTPSELLGSLEGDWDPALLFPETDIYENANKDIFMSDEEGGIKSPLVSEVSKNLTVKEEKEHWRRNKQHERSTQLKQRAVATISVVKTPEGWKPPIAYIKVEKPLTKSSCCVLSCSNSPQRCAGHIKFHSFPGKAYEKERKEMWITAINRVNPDGTPWRPTKYSKVCSEHFVGGVVSNIASHPAYVPSIFAPSKIKTKRNKRVILGKEAQENNNGRKVVCESPNGFEGD</sequence>
<dbReference type="AlphaFoldDB" id="A0AAN9Z3M0"/>
<proteinExistence type="predicted"/>
<evidence type="ECO:0000313" key="7">
    <source>
        <dbReference type="EMBL" id="KAK7863341.1"/>
    </source>
</evidence>
<dbReference type="SUPFAM" id="SSF57716">
    <property type="entry name" value="Glucocorticoid receptor-like (DNA-binding domain)"/>
    <property type="match status" value="1"/>
</dbReference>
<name>A0AAN9Z3M0_9ORTH</name>